<gene>
    <name evidence="6" type="ORF">ISU02_00725</name>
</gene>
<keyword evidence="2 4" id="KW-0238">DNA-binding</keyword>
<evidence type="ECO:0000313" key="7">
    <source>
        <dbReference type="Proteomes" id="UP000614200"/>
    </source>
</evidence>
<reference evidence="6 7" key="1">
    <citation type="submission" date="2020-11" db="EMBL/GenBank/DDBJ databases">
        <title>Fusibacter basophilias sp. nov.</title>
        <authorList>
            <person name="Qiu D."/>
        </authorList>
    </citation>
    <scope>NUCLEOTIDE SEQUENCE [LARGE SCALE GENOMIC DNA]</scope>
    <source>
        <strain evidence="6 7">Q10-2</strain>
    </source>
</reference>
<evidence type="ECO:0000259" key="5">
    <source>
        <dbReference type="PROSITE" id="PS50977"/>
    </source>
</evidence>
<keyword evidence="1" id="KW-0805">Transcription regulation</keyword>
<feature type="DNA-binding region" description="H-T-H motif" evidence="4">
    <location>
        <begin position="26"/>
        <end position="45"/>
    </location>
</feature>
<dbReference type="PRINTS" id="PR00455">
    <property type="entry name" value="HTHTETR"/>
</dbReference>
<sequence>MKTDKQKMIIEGAKHTFLEKGLFNTVMTDIASACNITRRTLYRHFETKEDLAYETAILLINEWNDFQSETFLKLEGKGIELLESFLSQLIEYMTSRILELKYLGEFDFYFRDDGEGKPSQDEKDAFNGIILKSDDFIKNIIATGIEDGSIKPLVDIELMVATISNVLWSFAQRIALRGHIMEAEYGISGVTLIMNQVHLYIMALKE</sequence>
<evidence type="ECO:0000256" key="1">
    <source>
        <dbReference type="ARBA" id="ARBA00023015"/>
    </source>
</evidence>
<proteinExistence type="predicted"/>
<evidence type="ECO:0000256" key="2">
    <source>
        <dbReference type="ARBA" id="ARBA00023125"/>
    </source>
</evidence>
<feature type="domain" description="HTH tetR-type" evidence="5">
    <location>
        <begin position="3"/>
        <end position="63"/>
    </location>
</feature>
<dbReference type="PROSITE" id="PS50977">
    <property type="entry name" value="HTH_TETR_2"/>
    <property type="match status" value="1"/>
</dbReference>
<accession>A0ABR9ZMF2</accession>
<dbReference type="Gene3D" id="1.10.357.10">
    <property type="entry name" value="Tetracycline Repressor, domain 2"/>
    <property type="match status" value="1"/>
</dbReference>
<dbReference type="PANTHER" id="PTHR30055">
    <property type="entry name" value="HTH-TYPE TRANSCRIPTIONAL REGULATOR RUTR"/>
    <property type="match status" value="1"/>
</dbReference>
<evidence type="ECO:0000256" key="3">
    <source>
        <dbReference type="ARBA" id="ARBA00023163"/>
    </source>
</evidence>
<dbReference type="Proteomes" id="UP000614200">
    <property type="component" value="Unassembled WGS sequence"/>
</dbReference>
<name>A0ABR9ZMF2_9FIRM</name>
<organism evidence="6 7">
    <name type="scientific">Fusibacter ferrireducens</name>
    <dbReference type="NCBI Taxonomy" id="2785058"/>
    <lineage>
        <taxon>Bacteria</taxon>
        <taxon>Bacillati</taxon>
        <taxon>Bacillota</taxon>
        <taxon>Clostridia</taxon>
        <taxon>Eubacteriales</taxon>
        <taxon>Eubacteriales Family XII. Incertae Sedis</taxon>
        <taxon>Fusibacter</taxon>
    </lineage>
</organism>
<dbReference type="Pfam" id="PF00440">
    <property type="entry name" value="TetR_N"/>
    <property type="match status" value="1"/>
</dbReference>
<evidence type="ECO:0000313" key="6">
    <source>
        <dbReference type="EMBL" id="MBF4691616.1"/>
    </source>
</evidence>
<evidence type="ECO:0000256" key="4">
    <source>
        <dbReference type="PROSITE-ProRule" id="PRU00335"/>
    </source>
</evidence>
<dbReference type="InterPro" id="IPR009057">
    <property type="entry name" value="Homeodomain-like_sf"/>
</dbReference>
<dbReference type="InterPro" id="IPR001647">
    <property type="entry name" value="HTH_TetR"/>
</dbReference>
<protein>
    <submittedName>
        <fullName evidence="6">TetR/AcrR family transcriptional regulator</fullName>
    </submittedName>
</protein>
<dbReference type="EMBL" id="JADKNH010000001">
    <property type="protein sequence ID" value="MBF4691616.1"/>
    <property type="molecule type" value="Genomic_DNA"/>
</dbReference>
<dbReference type="InterPro" id="IPR050109">
    <property type="entry name" value="HTH-type_TetR-like_transc_reg"/>
</dbReference>
<dbReference type="PANTHER" id="PTHR30055:SF234">
    <property type="entry name" value="HTH-TYPE TRANSCRIPTIONAL REGULATOR BETI"/>
    <property type="match status" value="1"/>
</dbReference>
<dbReference type="RefSeq" id="WP_194699862.1">
    <property type="nucleotide sequence ID" value="NZ_JADKNH010000001.1"/>
</dbReference>
<dbReference type="SUPFAM" id="SSF46689">
    <property type="entry name" value="Homeodomain-like"/>
    <property type="match status" value="1"/>
</dbReference>
<keyword evidence="7" id="KW-1185">Reference proteome</keyword>
<keyword evidence="3" id="KW-0804">Transcription</keyword>
<comment type="caution">
    <text evidence="6">The sequence shown here is derived from an EMBL/GenBank/DDBJ whole genome shotgun (WGS) entry which is preliminary data.</text>
</comment>